<evidence type="ECO:0000313" key="2">
    <source>
        <dbReference type="EMBL" id="KAK2561824.1"/>
    </source>
</evidence>
<reference evidence="2" key="1">
    <citation type="journal article" date="2023" name="G3 (Bethesda)">
        <title>Whole genome assembly and annotation of the endangered Caribbean coral Acropora cervicornis.</title>
        <authorList>
            <person name="Selwyn J.D."/>
            <person name="Vollmer S.V."/>
        </authorList>
    </citation>
    <scope>NUCLEOTIDE SEQUENCE</scope>
    <source>
        <strain evidence="2">K2</strain>
    </source>
</reference>
<evidence type="ECO:0000259" key="1">
    <source>
        <dbReference type="SMART" id="SM01126"/>
    </source>
</evidence>
<organism evidence="2 3">
    <name type="scientific">Acropora cervicornis</name>
    <name type="common">Staghorn coral</name>
    <dbReference type="NCBI Taxonomy" id="6130"/>
    <lineage>
        <taxon>Eukaryota</taxon>
        <taxon>Metazoa</taxon>
        <taxon>Cnidaria</taxon>
        <taxon>Anthozoa</taxon>
        <taxon>Hexacorallia</taxon>
        <taxon>Scleractinia</taxon>
        <taxon>Astrocoeniina</taxon>
        <taxon>Acroporidae</taxon>
        <taxon>Acropora</taxon>
    </lineage>
</organism>
<name>A0AAD9QI93_ACRCE</name>
<keyword evidence="3" id="KW-1185">Reference proteome</keyword>
<proteinExistence type="predicted"/>
<gene>
    <name evidence="2" type="ORF">P5673_015211</name>
</gene>
<dbReference type="InterPro" id="IPR053164">
    <property type="entry name" value="IS1016-like_transposase"/>
</dbReference>
<dbReference type="InterPro" id="IPR024445">
    <property type="entry name" value="Tnp_ISXO2-like"/>
</dbReference>
<evidence type="ECO:0000313" key="3">
    <source>
        <dbReference type="Proteomes" id="UP001249851"/>
    </source>
</evidence>
<reference evidence="2" key="2">
    <citation type="journal article" date="2023" name="Science">
        <title>Genomic signatures of disease resistance in endangered staghorn corals.</title>
        <authorList>
            <person name="Vollmer S.V."/>
            <person name="Selwyn J.D."/>
            <person name="Despard B.A."/>
            <person name="Roesel C.L."/>
        </authorList>
    </citation>
    <scope>NUCLEOTIDE SEQUENCE</scope>
    <source>
        <strain evidence="2">K2</strain>
    </source>
</reference>
<dbReference type="Pfam" id="PF12762">
    <property type="entry name" value="DDE_Tnp_IS1595"/>
    <property type="match status" value="1"/>
</dbReference>
<protein>
    <submittedName>
        <fullName evidence="2">Transposase-like protein</fullName>
    </submittedName>
</protein>
<comment type="caution">
    <text evidence="2">The sequence shown here is derived from an EMBL/GenBank/DDBJ whole genome shotgun (WGS) entry which is preliminary data.</text>
</comment>
<feature type="domain" description="ISXO2-like transposase" evidence="1">
    <location>
        <begin position="124"/>
        <end position="233"/>
    </location>
</feature>
<sequence length="239" mass="28078">MTKELTIQWLMKEKLIASKQNCAKCGVEMSLLECEDRSDGYRWGCRKQAGGRRHKQALSIRKASWFEESNLTLEEILKHTYWWCQGLDQWQIRRQLKSNSNKAVDWDSFCRETCEVTMLQKSDKIRGPGKTVQIDESKVGKRKYHRGHRVEGRWVFGVEDRSEATLLPIIREWIEPGTLIVSDCWKSYSKLSGNGYLHETVNHSKEFVNSNGFNTNKQEGHWRHMKTSLPIFGKRKQHF</sequence>
<dbReference type="PANTHER" id="PTHR47163:SF2">
    <property type="entry name" value="SI:DKEY-17M8.2"/>
    <property type="match status" value="1"/>
</dbReference>
<dbReference type="AlphaFoldDB" id="A0AAD9QI93"/>
<dbReference type="SMART" id="SM01126">
    <property type="entry name" value="DDE_Tnp_IS1595"/>
    <property type="match status" value="1"/>
</dbReference>
<dbReference type="Proteomes" id="UP001249851">
    <property type="component" value="Unassembled WGS sequence"/>
</dbReference>
<dbReference type="EMBL" id="JARQWQ010000031">
    <property type="protein sequence ID" value="KAK2561824.1"/>
    <property type="molecule type" value="Genomic_DNA"/>
</dbReference>
<dbReference type="PANTHER" id="PTHR47163">
    <property type="entry name" value="DDE_TNP_IS1595 DOMAIN-CONTAINING PROTEIN"/>
    <property type="match status" value="1"/>
</dbReference>
<accession>A0AAD9QI93</accession>